<feature type="region of interest" description="Disordered" evidence="1">
    <location>
        <begin position="129"/>
        <end position="154"/>
    </location>
</feature>
<dbReference type="InParanoid" id="A0A1Z5S4B5"/>
<protein>
    <submittedName>
        <fullName evidence="2">Uncharacterized protein</fullName>
    </submittedName>
</protein>
<accession>A0A1Z5S4B5</accession>
<name>A0A1Z5S4B5_SORBI</name>
<dbReference type="Proteomes" id="UP000000768">
    <property type="component" value="Chromosome 1"/>
</dbReference>
<dbReference type="AlphaFoldDB" id="A0A1Z5S4B5"/>
<proteinExistence type="predicted"/>
<evidence type="ECO:0000313" key="2">
    <source>
        <dbReference type="EMBL" id="OQU90585.1"/>
    </source>
</evidence>
<feature type="compositionally biased region" description="Polar residues" evidence="1">
    <location>
        <begin position="129"/>
        <end position="142"/>
    </location>
</feature>
<organism evidence="2 3">
    <name type="scientific">Sorghum bicolor</name>
    <name type="common">Sorghum</name>
    <name type="synonym">Sorghum vulgare</name>
    <dbReference type="NCBI Taxonomy" id="4558"/>
    <lineage>
        <taxon>Eukaryota</taxon>
        <taxon>Viridiplantae</taxon>
        <taxon>Streptophyta</taxon>
        <taxon>Embryophyta</taxon>
        <taxon>Tracheophyta</taxon>
        <taxon>Spermatophyta</taxon>
        <taxon>Magnoliopsida</taxon>
        <taxon>Liliopsida</taxon>
        <taxon>Poales</taxon>
        <taxon>Poaceae</taxon>
        <taxon>PACMAD clade</taxon>
        <taxon>Panicoideae</taxon>
        <taxon>Andropogonodae</taxon>
        <taxon>Andropogoneae</taxon>
        <taxon>Sorghinae</taxon>
        <taxon>Sorghum</taxon>
    </lineage>
</organism>
<keyword evidence="3" id="KW-1185">Reference proteome</keyword>
<sequence>MHRSTSSPQPGYLYYFALAFSPNHPSSSYRFYSLATCFSIVKMDLFGYLQMEWGLAPRSQPYTLSLVQERTRVPIVFLEPGLVRRRLAFASPPVLLLAPSSAPPLTSAPPKSSDPPRIVFGGPPHSCQLTSSTSCSRQLPSSDRNRHGWRQARSGVLMACDPNST</sequence>
<reference evidence="2 3" key="1">
    <citation type="journal article" date="2009" name="Nature">
        <title>The Sorghum bicolor genome and the diversification of grasses.</title>
        <authorList>
            <person name="Paterson A.H."/>
            <person name="Bowers J.E."/>
            <person name="Bruggmann R."/>
            <person name="Dubchak I."/>
            <person name="Grimwood J."/>
            <person name="Gundlach H."/>
            <person name="Haberer G."/>
            <person name="Hellsten U."/>
            <person name="Mitros T."/>
            <person name="Poliakov A."/>
            <person name="Schmutz J."/>
            <person name="Spannagl M."/>
            <person name="Tang H."/>
            <person name="Wang X."/>
            <person name="Wicker T."/>
            <person name="Bharti A.K."/>
            <person name="Chapman J."/>
            <person name="Feltus F.A."/>
            <person name="Gowik U."/>
            <person name="Grigoriev I.V."/>
            <person name="Lyons E."/>
            <person name="Maher C.A."/>
            <person name="Martis M."/>
            <person name="Narechania A."/>
            <person name="Otillar R.P."/>
            <person name="Penning B.W."/>
            <person name="Salamov A.A."/>
            <person name="Wang Y."/>
            <person name="Zhang L."/>
            <person name="Carpita N.C."/>
            <person name="Freeling M."/>
            <person name="Gingle A.R."/>
            <person name="Hash C.T."/>
            <person name="Keller B."/>
            <person name="Klein P."/>
            <person name="Kresovich S."/>
            <person name="McCann M.C."/>
            <person name="Ming R."/>
            <person name="Peterson D.G."/>
            <person name="Mehboob-ur-Rahman"/>
            <person name="Ware D."/>
            <person name="Westhoff P."/>
            <person name="Mayer K.F."/>
            <person name="Messing J."/>
            <person name="Rokhsar D.S."/>
        </authorList>
    </citation>
    <scope>NUCLEOTIDE SEQUENCE [LARGE SCALE GENOMIC DNA]</scope>
    <source>
        <strain evidence="3">cv. BTx623</strain>
    </source>
</reference>
<evidence type="ECO:0000256" key="1">
    <source>
        <dbReference type="SAM" id="MobiDB-lite"/>
    </source>
</evidence>
<evidence type="ECO:0000313" key="3">
    <source>
        <dbReference type="Proteomes" id="UP000000768"/>
    </source>
</evidence>
<reference evidence="3" key="2">
    <citation type="journal article" date="2018" name="Plant J.">
        <title>The Sorghum bicolor reference genome: improved assembly, gene annotations, a transcriptome atlas, and signatures of genome organization.</title>
        <authorList>
            <person name="McCormick R.F."/>
            <person name="Truong S.K."/>
            <person name="Sreedasyam A."/>
            <person name="Jenkins J."/>
            <person name="Shu S."/>
            <person name="Sims D."/>
            <person name="Kennedy M."/>
            <person name="Amirebrahimi M."/>
            <person name="Weers B.D."/>
            <person name="McKinley B."/>
            <person name="Mattison A."/>
            <person name="Morishige D.T."/>
            <person name="Grimwood J."/>
            <person name="Schmutz J."/>
            <person name="Mullet J.E."/>
        </authorList>
    </citation>
    <scope>NUCLEOTIDE SEQUENCE [LARGE SCALE GENOMIC DNA]</scope>
    <source>
        <strain evidence="3">cv. BTx623</strain>
    </source>
</reference>
<gene>
    <name evidence="2" type="ORF">SORBI_3001G002650</name>
</gene>
<dbReference type="EMBL" id="CM000760">
    <property type="protein sequence ID" value="OQU90585.1"/>
    <property type="molecule type" value="Genomic_DNA"/>
</dbReference>
<dbReference type="Gramene" id="OQU90585">
    <property type="protein sequence ID" value="OQU90585"/>
    <property type="gene ID" value="SORBI_3001G002650"/>
</dbReference>